<keyword evidence="1" id="KW-0472">Membrane</keyword>
<dbReference type="AlphaFoldDB" id="A0A7C8YWK4"/>
<accession>A0A7C8YWK4</accession>
<organism evidence="2">
    <name type="scientific">Opuntia streptacantha</name>
    <name type="common">Prickly pear cactus</name>
    <name type="synonym">Opuntia cardona</name>
    <dbReference type="NCBI Taxonomy" id="393608"/>
    <lineage>
        <taxon>Eukaryota</taxon>
        <taxon>Viridiplantae</taxon>
        <taxon>Streptophyta</taxon>
        <taxon>Embryophyta</taxon>
        <taxon>Tracheophyta</taxon>
        <taxon>Spermatophyta</taxon>
        <taxon>Magnoliopsida</taxon>
        <taxon>eudicotyledons</taxon>
        <taxon>Gunneridae</taxon>
        <taxon>Pentapetalae</taxon>
        <taxon>Caryophyllales</taxon>
        <taxon>Cactineae</taxon>
        <taxon>Cactaceae</taxon>
        <taxon>Opuntioideae</taxon>
        <taxon>Opuntia</taxon>
    </lineage>
</organism>
<evidence type="ECO:0000256" key="1">
    <source>
        <dbReference type="SAM" id="Phobius"/>
    </source>
</evidence>
<feature type="transmembrane region" description="Helical" evidence="1">
    <location>
        <begin position="7"/>
        <end position="26"/>
    </location>
</feature>
<dbReference type="EMBL" id="GISG01065662">
    <property type="protein sequence ID" value="MBA4628359.1"/>
    <property type="molecule type" value="Transcribed_RNA"/>
</dbReference>
<name>A0A7C8YWK4_OPUST</name>
<evidence type="ECO:0000313" key="2">
    <source>
        <dbReference type="EMBL" id="MBA4628359.1"/>
    </source>
</evidence>
<protein>
    <submittedName>
        <fullName evidence="2">Uncharacterized protein</fullName>
    </submittedName>
</protein>
<keyword evidence="1" id="KW-1133">Transmembrane helix</keyword>
<reference evidence="2" key="1">
    <citation type="journal article" date="2013" name="J. Plant Res.">
        <title>Effect of fungi and light on seed germination of three Opuntia species from semiarid lands of central Mexico.</title>
        <authorList>
            <person name="Delgado-Sanchez P."/>
            <person name="Jimenez-Bremont J.F."/>
            <person name="Guerrero-Gonzalez Mde L."/>
            <person name="Flores J."/>
        </authorList>
    </citation>
    <scope>NUCLEOTIDE SEQUENCE</scope>
    <source>
        <tissue evidence="2">Cladode</tissue>
    </source>
</reference>
<feature type="transmembrane region" description="Helical" evidence="1">
    <location>
        <begin position="58"/>
        <end position="80"/>
    </location>
</feature>
<proteinExistence type="predicted"/>
<sequence length="100" mass="11744">MNSNKKNYQLIMAFFVFNLASFGIFLDRKILLKVNTCKMKALSHLGHIKLIFHRLINVYWVFLFFQLTLVGYSIGVRPFSKLCVCIMLRMSDCLFLSELQ</sequence>
<keyword evidence="1" id="KW-0812">Transmembrane</keyword>
<reference evidence="2" key="2">
    <citation type="submission" date="2020-07" db="EMBL/GenBank/DDBJ databases">
        <authorList>
            <person name="Vera ALvarez R."/>
            <person name="Arias-Moreno D.M."/>
            <person name="Jimenez-Jacinto V."/>
            <person name="Jimenez-Bremont J.F."/>
            <person name="Swaminathan K."/>
            <person name="Moose S.P."/>
            <person name="Guerrero-Gonzalez M.L."/>
            <person name="Marino-Ramirez L."/>
            <person name="Landsman D."/>
            <person name="Rodriguez-Kessler M."/>
            <person name="Delgado-Sanchez P."/>
        </authorList>
    </citation>
    <scope>NUCLEOTIDE SEQUENCE</scope>
    <source>
        <tissue evidence="2">Cladode</tissue>
    </source>
</reference>